<evidence type="ECO:0000256" key="1">
    <source>
        <dbReference type="ARBA" id="ARBA00022574"/>
    </source>
</evidence>
<dbReference type="PROSITE" id="PS50294">
    <property type="entry name" value="WD_REPEATS_REGION"/>
    <property type="match status" value="1"/>
</dbReference>
<accession>A0A0F8A3L5</accession>
<dbReference type="PROSITE" id="PS50082">
    <property type="entry name" value="WD_REPEATS_2"/>
    <property type="match status" value="1"/>
</dbReference>
<evidence type="ECO:0000256" key="3">
    <source>
        <dbReference type="PROSITE-ProRule" id="PRU00221"/>
    </source>
</evidence>
<dbReference type="SMART" id="SM00320">
    <property type="entry name" value="WD40"/>
    <property type="match status" value="2"/>
</dbReference>
<dbReference type="GO" id="GO:1905786">
    <property type="term" value="P:positive regulation of anaphase-promoting complex-dependent catabolic process"/>
    <property type="evidence" value="ECO:0007669"/>
    <property type="project" value="TreeGrafter"/>
</dbReference>
<keyword evidence="2" id="KW-0677">Repeat</keyword>
<sequence length="278" mass="30437">MNWEVLRDHWHGRMSLIARISGHSQQICGLAWSPGGQLLASGGNDNLCCLFDVQTIIGRTRRGPTTRQHLLDNRIQAASQRDVRTGSPRDLTSENELGEGVRALGPECAMHFWSHQAAVKAIAFCPWSDRLIATGGGSNDKCIHFFRTSTGSALATISVDAQVTSLIWSTTRREIAATFGYAHPEHPYRIAIFSWPECSRVAAIPWDGQLRALYAVAYPGGIRGAGDSGNALRTSDGSIVVAASDETVKFYDLWPAERKDRDVQENMLGFGKGAEVIR</sequence>
<dbReference type="InterPro" id="IPR036322">
    <property type="entry name" value="WD40_repeat_dom_sf"/>
</dbReference>
<dbReference type="GO" id="GO:0005680">
    <property type="term" value="C:anaphase-promoting complex"/>
    <property type="evidence" value="ECO:0007669"/>
    <property type="project" value="TreeGrafter"/>
</dbReference>
<dbReference type="PANTHER" id="PTHR19918:SF5">
    <property type="entry name" value="MEIOSIS-SPECIFIC APC_C ACTIVATOR PROTEIN AMA1"/>
    <property type="match status" value="1"/>
</dbReference>
<protein>
    <submittedName>
        <fullName evidence="4">Uncharacterized protein</fullName>
    </submittedName>
</protein>
<dbReference type="AlphaFoldDB" id="A0A0F8A3L5"/>
<proteinExistence type="predicted"/>
<dbReference type="InterPro" id="IPR015943">
    <property type="entry name" value="WD40/YVTN_repeat-like_dom_sf"/>
</dbReference>
<name>A0A0F8A3L5_9HYPO</name>
<organism evidence="4 5">
    <name type="scientific">Hirsutella minnesotensis 3608</name>
    <dbReference type="NCBI Taxonomy" id="1043627"/>
    <lineage>
        <taxon>Eukaryota</taxon>
        <taxon>Fungi</taxon>
        <taxon>Dikarya</taxon>
        <taxon>Ascomycota</taxon>
        <taxon>Pezizomycotina</taxon>
        <taxon>Sordariomycetes</taxon>
        <taxon>Hypocreomycetidae</taxon>
        <taxon>Hypocreales</taxon>
        <taxon>Ophiocordycipitaceae</taxon>
        <taxon>Hirsutella</taxon>
    </lineage>
</organism>
<dbReference type="InterPro" id="IPR033010">
    <property type="entry name" value="Cdc20/Fizzy"/>
</dbReference>
<keyword evidence="5" id="KW-1185">Reference proteome</keyword>
<keyword evidence="1 3" id="KW-0853">WD repeat</keyword>
<dbReference type="PANTHER" id="PTHR19918">
    <property type="entry name" value="CELL DIVISION CYCLE 20 CDC20 FIZZY -RELATED"/>
    <property type="match status" value="1"/>
</dbReference>
<dbReference type="Proteomes" id="UP000054481">
    <property type="component" value="Unassembled WGS sequence"/>
</dbReference>
<dbReference type="InterPro" id="IPR001680">
    <property type="entry name" value="WD40_rpt"/>
</dbReference>
<reference evidence="4 5" key="1">
    <citation type="journal article" date="2014" name="Genome Biol. Evol.">
        <title>Comparative genomics and transcriptomics analyses reveal divergent lifestyle features of nematode endoparasitic fungus Hirsutella minnesotensis.</title>
        <authorList>
            <person name="Lai Y."/>
            <person name="Liu K."/>
            <person name="Zhang X."/>
            <person name="Zhang X."/>
            <person name="Li K."/>
            <person name="Wang N."/>
            <person name="Shu C."/>
            <person name="Wu Y."/>
            <person name="Wang C."/>
            <person name="Bushley K.E."/>
            <person name="Xiang M."/>
            <person name="Liu X."/>
        </authorList>
    </citation>
    <scope>NUCLEOTIDE SEQUENCE [LARGE SCALE GENOMIC DNA]</scope>
    <source>
        <strain evidence="4 5">3608</strain>
    </source>
</reference>
<dbReference type="EMBL" id="KQ030554">
    <property type="protein sequence ID" value="KJZ72039.1"/>
    <property type="molecule type" value="Genomic_DNA"/>
</dbReference>
<dbReference type="GO" id="GO:1990757">
    <property type="term" value="F:ubiquitin ligase activator activity"/>
    <property type="evidence" value="ECO:0007669"/>
    <property type="project" value="TreeGrafter"/>
</dbReference>
<evidence type="ECO:0000313" key="5">
    <source>
        <dbReference type="Proteomes" id="UP000054481"/>
    </source>
</evidence>
<dbReference type="GO" id="GO:0031145">
    <property type="term" value="P:anaphase-promoting complex-dependent catabolic process"/>
    <property type="evidence" value="ECO:0007669"/>
    <property type="project" value="TreeGrafter"/>
</dbReference>
<dbReference type="GO" id="GO:0010997">
    <property type="term" value="F:anaphase-promoting complex binding"/>
    <property type="evidence" value="ECO:0007669"/>
    <property type="project" value="InterPro"/>
</dbReference>
<dbReference type="SUPFAM" id="SSF50978">
    <property type="entry name" value="WD40 repeat-like"/>
    <property type="match status" value="1"/>
</dbReference>
<feature type="repeat" description="WD" evidence="3">
    <location>
        <begin position="20"/>
        <end position="55"/>
    </location>
</feature>
<dbReference type="OrthoDB" id="10263272at2759"/>
<dbReference type="Pfam" id="PF00400">
    <property type="entry name" value="WD40"/>
    <property type="match status" value="2"/>
</dbReference>
<gene>
    <name evidence="4" type="ORF">HIM_08600</name>
</gene>
<evidence type="ECO:0000313" key="4">
    <source>
        <dbReference type="EMBL" id="KJZ72039.1"/>
    </source>
</evidence>
<evidence type="ECO:0000256" key="2">
    <source>
        <dbReference type="ARBA" id="ARBA00022737"/>
    </source>
</evidence>
<dbReference type="Gene3D" id="2.130.10.10">
    <property type="entry name" value="YVTN repeat-like/Quinoprotein amine dehydrogenase"/>
    <property type="match status" value="2"/>
</dbReference>